<evidence type="ECO:0000256" key="5">
    <source>
        <dbReference type="ARBA" id="ARBA00022989"/>
    </source>
</evidence>
<sequence>MNRIDSILDSHGGGSWKIAFADFAMAMMAVFLVLWMTAVLDQEQKVVVAQYFLNPDKVKDFIPADEVKKKTLEAEAEPEPLPAPQELVLPLIEQEQVPQEPIALSPVELLMEKIQQSPALQEYSEEVVLSMHALGLKIQIMDSVNQAMFTLGDTQLTAASDLVLAELAPLLNATEHRISISGHTDSLAFPDDFATDNWTLSLNRADSARHSLLKAGLQADKIAEIVGMGDSLPYDAENPEAAINRRIAIIVLNKDVDESMMKARSGH</sequence>
<proteinExistence type="inferred from homology"/>
<reference evidence="10 11" key="2">
    <citation type="journal article" date="2022" name="Mar. Drugs">
        <title>Bioassay-Guided Fractionation Leads to the Detection of Cholic Acid Generated by the Rare Thalassomonas sp.</title>
        <authorList>
            <person name="Pheiffer F."/>
            <person name="Schneider Y.K."/>
            <person name="Hansen E.H."/>
            <person name="Andersen J.H."/>
            <person name="Isaksson J."/>
            <person name="Busche T."/>
            <person name="R C."/>
            <person name="Kalinowski J."/>
            <person name="Zyl L.V."/>
            <person name="Trindade M."/>
        </authorList>
    </citation>
    <scope>NUCLEOTIDE SEQUENCE [LARGE SCALE GENOMIC DNA]</scope>
    <source>
        <strain evidence="10 11">A5K-106</strain>
    </source>
</reference>
<feature type="transmembrane region" description="Helical" evidence="8">
    <location>
        <begin position="20"/>
        <end position="40"/>
    </location>
</feature>
<dbReference type="InterPro" id="IPR050330">
    <property type="entry name" value="Bact_OuterMem_StrucFunc"/>
</dbReference>
<evidence type="ECO:0000256" key="6">
    <source>
        <dbReference type="ARBA" id="ARBA00023136"/>
    </source>
</evidence>
<dbReference type="GO" id="GO:0005886">
    <property type="term" value="C:plasma membrane"/>
    <property type="evidence" value="ECO:0007669"/>
    <property type="project" value="UniProtKB-SubCell"/>
</dbReference>
<evidence type="ECO:0000256" key="1">
    <source>
        <dbReference type="ARBA" id="ARBA00004162"/>
    </source>
</evidence>
<keyword evidence="4 8" id="KW-0812">Transmembrane</keyword>
<dbReference type="PANTHER" id="PTHR30329">
    <property type="entry name" value="STATOR ELEMENT OF FLAGELLAR MOTOR COMPLEX"/>
    <property type="match status" value="1"/>
</dbReference>
<dbReference type="Gene3D" id="3.30.1330.60">
    <property type="entry name" value="OmpA-like domain"/>
    <property type="match status" value="1"/>
</dbReference>
<keyword evidence="3" id="KW-1003">Cell membrane</keyword>
<dbReference type="InterPro" id="IPR025713">
    <property type="entry name" value="MotB-like_N_dom"/>
</dbReference>
<dbReference type="Proteomes" id="UP000032568">
    <property type="component" value="Chromosome pTact"/>
</dbReference>
<accession>A0AAF0C6N8</accession>
<keyword evidence="6 7" id="KW-0472">Membrane</keyword>
<dbReference type="SUPFAM" id="SSF103088">
    <property type="entry name" value="OmpA-like"/>
    <property type="match status" value="1"/>
</dbReference>
<organism evidence="10 11">
    <name type="scientific">Thalassomonas actiniarum</name>
    <dbReference type="NCBI Taxonomy" id="485447"/>
    <lineage>
        <taxon>Bacteria</taxon>
        <taxon>Pseudomonadati</taxon>
        <taxon>Pseudomonadota</taxon>
        <taxon>Gammaproteobacteria</taxon>
        <taxon>Alteromonadales</taxon>
        <taxon>Colwelliaceae</taxon>
        <taxon>Thalassomonas</taxon>
    </lineage>
</organism>
<protein>
    <submittedName>
        <fullName evidence="10">OmpA family protein</fullName>
    </submittedName>
</protein>
<keyword evidence="11" id="KW-1185">Reference proteome</keyword>
<evidence type="ECO:0000313" key="10">
    <source>
        <dbReference type="EMBL" id="WDE02506.1"/>
    </source>
</evidence>
<dbReference type="RefSeq" id="WP_053043064.1">
    <property type="nucleotide sequence ID" value="NZ_CP059736.1"/>
</dbReference>
<dbReference type="InterPro" id="IPR036737">
    <property type="entry name" value="OmpA-like_sf"/>
</dbReference>
<dbReference type="KEGG" id="tact:SG35_029290"/>
<evidence type="ECO:0000256" key="4">
    <source>
        <dbReference type="ARBA" id="ARBA00022692"/>
    </source>
</evidence>
<comment type="similarity">
    <text evidence="2">Belongs to the MotB family.</text>
</comment>
<evidence type="ECO:0000256" key="7">
    <source>
        <dbReference type="PROSITE-ProRule" id="PRU00473"/>
    </source>
</evidence>
<feature type="domain" description="OmpA-like" evidence="9">
    <location>
        <begin position="136"/>
        <end position="255"/>
    </location>
</feature>
<dbReference type="PROSITE" id="PS51123">
    <property type="entry name" value="OMPA_2"/>
    <property type="match status" value="1"/>
</dbReference>
<comment type="subcellular location">
    <subcellularLocation>
        <location evidence="1">Cell membrane</location>
        <topology evidence="1">Single-pass membrane protein</topology>
    </subcellularLocation>
</comment>
<dbReference type="PANTHER" id="PTHR30329:SF21">
    <property type="entry name" value="LIPOPROTEIN YIAD-RELATED"/>
    <property type="match status" value="1"/>
</dbReference>
<evidence type="ECO:0000259" key="9">
    <source>
        <dbReference type="PROSITE" id="PS51123"/>
    </source>
</evidence>
<dbReference type="Pfam" id="PF00691">
    <property type="entry name" value="OmpA"/>
    <property type="match status" value="1"/>
</dbReference>
<keyword evidence="5 8" id="KW-1133">Transmembrane helix</keyword>
<dbReference type="AlphaFoldDB" id="A0AAF0C6N8"/>
<dbReference type="CDD" id="cd07185">
    <property type="entry name" value="OmpA_C-like"/>
    <property type="match status" value="1"/>
</dbReference>
<reference evidence="10 11" key="1">
    <citation type="journal article" date="2015" name="Genome Announc.">
        <title>Draft Genome Sequences of Marine Isolates of Thalassomonas viridans and Thalassomonas actiniarum.</title>
        <authorList>
            <person name="Olonade I."/>
            <person name="van Zyl L.J."/>
            <person name="Trindade M."/>
        </authorList>
    </citation>
    <scope>NUCLEOTIDE SEQUENCE [LARGE SCALE GENOMIC DNA]</scope>
    <source>
        <strain evidence="10 11">A5K-106</strain>
    </source>
</reference>
<dbReference type="EMBL" id="CP059736">
    <property type="protein sequence ID" value="WDE02506.1"/>
    <property type="molecule type" value="Genomic_DNA"/>
</dbReference>
<gene>
    <name evidence="10" type="ORF">SG35_029290</name>
</gene>
<evidence type="ECO:0000256" key="2">
    <source>
        <dbReference type="ARBA" id="ARBA00008914"/>
    </source>
</evidence>
<evidence type="ECO:0000256" key="8">
    <source>
        <dbReference type="SAM" id="Phobius"/>
    </source>
</evidence>
<dbReference type="InterPro" id="IPR006665">
    <property type="entry name" value="OmpA-like"/>
</dbReference>
<name>A0AAF0C6N8_9GAMM</name>
<evidence type="ECO:0000256" key="3">
    <source>
        <dbReference type="ARBA" id="ARBA00022475"/>
    </source>
</evidence>
<dbReference type="Pfam" id="PF13677">
    <property type="entry name" value="MotB_plug"/>
    <property type="match status" value="1"/>
</dbReference>
<evidence type="ECO:0000313" key="11">
    <source>
        <dbReference type="Proteomes" id="UP000032568"/>
    </source>
</evidence>